<sequence length="176" mass="19966">MMKRLLIISSWFQIIWFLAVVGQYSWQWLTLALAVMTFVATAFATKVPWFKVLLIFAIGVSVDWLNMSLGVLQFEHGSFPVWLFSLWLIFIWYSYFLYPLLSQYPISLVSMVGGVGGALSYIAGEKLGAVTFGLPLITTCGILLIEWTILIALIIRVYGYETHHGNNKLPTSDREC</sequence>
<comment type="caution">
    <text evidence="2">The sequence shown here is derived from an EMBL/GenBank/DDBJ whole genome shotgun (WGS) entry which is preliminary data.</text>
</comment>
<protein>
    <submittedName>
        <fullName evidence="2">ABC-type Mn2+/Zn2+ transport system, permease component</fullName>
    </submittedName>
</protein>
<feature type="transmembrane region" description="Helical" evidence="1">
    <location>
        <begin position="105"/>
        <end position="124"/>
    </location>
</feature>
<dbReference type="EMBL" id="AEVS01000102">
    <property type="protein sequence ID" value="EGA63935.1"/>
    <property type="molecule type" value="Genomic_DNA"/>
</dbReference>
<feature type="transmembrane region" description="Helical" evidence="1">
    <location>
        <begin position="52"/>
        <end position="73"/>
    </location>
</feature>
<keyword evidence="1" id="KW-0812">Transmembrane</keyword>
<feature type="transmembrane region" description="Helical" evidence="1">
    <location>
        <begin position="28"/>
        <end position="45"/>
    </location>
</feature>
<dbReference type="Proteomes" id="UP000004371">
    <property type="component" value="Unassembled WGS sequence"/>
</dbReference>
<dbReference type="eggNOG" id="ENOG50323W3">
    <property type="taxonomic scope" value="Bacteria"/>
</dbReference>
<name>E8LZB6_9VIBR</name>
<keyword evidence="3" id="KW-1185">Reference proteome</keyword>
<evidence type="ECO:0000313" key="3">
    <source>
        <dbReference type="Proteomes" id="UP000004371"/>
    </source>
</evidence>
<proteinExistence type="predicted"/>
<feature type="transmembrane region" description="Helical" evidence="1">
    <location>
        <begin position="136"/>
        <end position="158"/>
    </location>
</feature>
<keyword evidence="1" id="KW-0472">Membrane</keyword>
<keyword evidence="1" id="KW-1133">Transmembrane helix</keyword>
<gene>
    <name evidence="2" type="ORF">VIBR0546_21105</name>
</gene>
<evidence type="ECO:0000313" key="2">
    <source>
        <dbReference type="EMBL" id="EGA63935.1"/>
    </source>
</evidence>
<dbReference type="RefSeq" id="WP_006881185.1">
    <property type="nucleotide sequence ID" value="NZ_AEVS01000102.1"/>
</dbReference>
<accession>E8LZB6</accession>
<dbReference type="AlphaFoldDB" id="E8LZB6"/>
<dbReference type="Pfam" id="PF11086">
    <property type="entry name" value="DUF2878"/>
    <property type="match status" value="1"/>
</dbReference>
<dbReference type="InterPro" id="IPR021306">
    <property type="entry name" value="DUF2878"/>
</dbReference>
<organism evidence="2 3">
    <name type="scientific">Vibrio brasiliensis LMG 20546</name>
    <dbReference type="NCBI Taxonomy" id="945543"/>
    <lineage>
        <taxon>Bacteria</taxon>
        <taxon>Pseudomonadati</taxon>
        <taxon>Pseudomonadota</taxon>
        <taxon>Gammaproteobacteria</taxon>
        <taxon>Vibrionales</taxon>
        <taxon>Vibrionaceae</taxon>
        <taxon>Vibrio</taxon>
        <taxon>Vibrio oreintalis group</taxon>
    </lineage>
</organism>
<feature type="transmembrane region" description="Helical" evidence="1">
    <location>
        <begin position="5"/>
        <end position="22"/>
    </location>
</feature>
<feature type="transmembrane region" description="Helical" evidence="1">
    <location>
        <begin position="79"/>
        <end position="98"/>
    </location>
</feature>
<evidence type="ECO:0000256" key="1">
    <source>
        <dbReference type="SAM" id="Phobius"/>
    </source>
</evidence>
<reference evidence="2 3" key="1">
    <citation type="journal article" date="2012" name="Int. J. Syst. Evol. Microbiol.">
        <title>Vibrio caribbeanicus sp. nov., isolated from the marine sponge Scleritoderma cyanea.</title>
        <authorList>
            <person name="Hoffmann M."/>
            <person name="Monday S.R."/>
            <person name="Allard M.W."/>
            <person name="Strain E.A."/>
            <person name="Whittaker P."/>
            <person name="Naum M."/>
            <person name="McCarthy P.J."/>
            <person name="Lopez J.V."/>
            <person name="Fischer M."/>
            <person name="Brown E.W."/>
        </authorList>
    </citation>
    <scope>NUCLEOTIDE SEQUENCE [LARGE SCALE GENOMIC DNA]</scope>
    <source>
        <strain evidence="2 3">LMG 20546</strain>
    </source>
</reference>
<dbReference type="STRING" id="945543.VIBR0546_21105"/>